<dbReference type="GO" id="GO:0003700">
    <property type="term" value="F:DNA-binding transcription factor activity"/>
    <property type="evidence" value="ECO:0007669"/>
    <property type="project" value="InterPro"/>
</dbReference>
<dbReference type="CDD" id="cd03137">
    <property type="entry name" value="GATase1_AraC_1"/>
    <property type="match status" value="1"/>
</dbReference>
<dbReference type="GO" id="GO:0043565">
    <property type="term" value="F:sequence-specific DNA binding"/>
    <property type="evidence" value="ECO:0007669"/>
    <property type="project" value="InterPro"/>
</dbReference>
<accession>A0A3A4KAX1</accession>
<sequence>MSLTTIRRAAEAEWVRRIAFVVFDGFQILDLTGPFEVFQQANWPTGAYDVRVIAATAGPVRSATGLTILATDGVADIDPTTIDTVVVAGGIGVEQAITDTALLTWIRAAAASARRIASVCSGAFLLAAAGLLDGCRVTTHWSRARQLSEAYPQVRVDPEPIFIKDGRVWTSAGVTAGMDLALALVEHDIGRDIAHGVARQLVLFLRRPGDQSQFSVAMRTPPPSSDPISATVSAIHARPGDRHSLADLARHAGLSPRHLQRRFTAELGASPAAYVERVHVEAAQRALTESDDPLDTVARRCGFGTAETMRRTFHRTLGVAPSDYRDRFRSTIDYAQEH</sequence>
<dbReference type="InterPro" id="IPR009057">
    <property type="entry name" value="Homeodomain-like_sf"/>
</dbReference>
<keyword evidence="5" id="KW-1185">Reference proteome</keyword>
<dbReference type="SUPFAM" id="SSF52317">
    <property type="entry name" value="Class I glutamine amidotransferase-like"/>
    <property type="match status" value="1"/>
</dbReference>
<dbReference type="Pfam" id="PF01965">
    <property type="entry name" value="DJ-1_PfpI"/>
    <property type="match status" value="1"/>
</dbReference>
<dbReference type="Pfam" id="PF12833">
    <property type="entry name" value="HTH_18"/>
    <property type="match status" value="1"/>
</dbReference>
<dbReference type="InterPro" id="IPR052158">
    <property type="entry name" value="INH-QAR"/>
</dbReference>
<dbReference type="Gene3D" id="1.10.10.60">
    <property type="entry name" value="Homeodomain-like"/>
    <property type="match status" value="1"/>
</dbReference>
<dbReference type="SUPFAM" id="SSF46689">
    <property type="entry name" value="Homeodomain-like"/>
    <property type="match status" value="2"/>
</dbReference>
<comment type="caution">
    <text evidence="4">The sequence shown here is derived from an EMBL/GenBank/DDBJ whole genome shotgun (WGS) entry which is preliminary data.</text>
</comment>
<dbReference type="Proteomes" id="UP000266677">
    <property type="component" value="Unassembled WGS sequence"/>
</dbReference>
<dbReference type="PANTHER" id="PTHR43130:SF3">
    <property type="entry name" value="HTH-TYPE TRANSCRIPTIONAL REGULATOR RV1931C"/>
    <property type="match status" value="1"/>
</dbReference>
<dbReference type="EMBL" id="QZFU01000029">
    <property type="protein sequence ID" value="RJO72228.1"/>
    <property type="molecule type" value="Genomic_DNA"/>
</dbReference>
<evidence type="ECO:0000256" key="2">
    <source>
        <dbReference type="ARBA" id="ARBA00023163"/>
    </source>
</evidence>
<gene>
    <name evidence="4" type="ORF">D5S18_24015</name>
</gene>
<evidence type="ECO:0000313" key="5">
    <source>
        <dbReference type="Proteomes" id="UP000266677"/>
    </source>
</evidence>
<protein>
    <submittedName>
        <fullName evidence="4">Helix-turn-helix domain-containing protein</fullName>
    </submittedName>
</protein>
<dbReference type="PANTHER" id="PTHR43130">
    <property type="entry name" value="ARAC-FAMILY TRANSCRIPTIONAL REGULATOR"/>
    <property type="match status" value="1"/>
</dbReference>
<dbReference type="InterPro" id="IPR018060">
    <property type="entry name" value="HTH_AraC"/>
</dbReference>
<dbReference type="Gene3D" id="3.40.50.880">
    <property type="match status" value="1"/>
</dbReference>
<dbReference type="OrthoDB" id="4350011at2"/>
<dbReference type="PROSITE" id="PS01124">
    <property type="entry name" value="HTH_ARAC_FAMILY_2"/>
    <property type="match status" value="1"/>
</dbReference>
<name>A0A3A4KAX1_9NOCA</name>
<organism evidence="4 5">
    <name type="scientific">Nocardia panacis</name>
    <dbReference type="NCBI Taxonomy" id="2340916"/>
    <lineage>
        <taxon>Bacteria</taxon>
        <taxon>Bacillati</taxon>
        <taxon>Actinomycetota</taxon>
        <taxon>Actinomycetes</taxon>
        <taxon>Mycobacteriales</taxon>
        <taxon>Nocardiaceae</taxon>
        <taxon>Nocardia</taxon>
    </lineage>
</organism>
<proteinExistence type="predicted"/>
<dbReference type="SMART" id="SM00342">
    <property type="entry name" value="HTH_ARAC"/>
    <property type="match status" value="1"/>
</dbReference>
<dbReference type="RefSeq" id="WP_120043330.1">
    <property type="nucleotide sequence ID" value="NZ_QZFU01000029.1"/>
</dbReference>
<evidence type="ECO:0000256" key="1">
    <source>
        <dbReference type="ARBA" id="ARBA00023015"/>
    </source>
</evidence>
<keyword evidence="2" id="KW-0804">Transcription</keyword>
<dbReference type="InterPro" id="IPR002818">
    <property type="entry name" value="DJ-1/PfpI"/>
</dbReference>
<reference evidence="4 5" key="1">
    <citation type="submission" date="2018-09" db="EMBL/GenBank/DDBJ databases">
        <title>YIM PH21274 draft genome.</title>
        <authorList>
            <person name="Miao C."/>
        </authorList>
    </citation>
    <scope>NUCLEOTIDE SEQUENCE [LARGE SCALE GENOMIC DNA]</scope>
    <source>
        <strain evidence="4 5">YIM PH 21724</strain>
    </source>
</reference>
<feature type="domain" description="HTH araC/xylS-type" evidence="3">
    <location>
        <begin position="229"/>
        <end position="327"/>
    </location>
</feature>
<dbReference type="AlphaFoldDB" id="A0A3A4KAX1"/>
<evidence type="ECO:0000259" key="3">
    <source>
        <dbReference type="PROSITE" id="PS01124"/>
    </source>
</evidence>
<dbReference type="InterPro" id="IPR029062">
    <property type="entry name" value="Class_I_gatase-like"/>
</dbReference>
<evidence type="ECO:0000313" key="4">
    <source>
        <dbReference type="EMBL" id="RJO72228.1"/>
    </source>
</evidence>
<keyword evidence="1" id="KW-0805">Transcription regulation</keyword>